<dbReference type="EMBL" id="JABBWM010000033">
    <property type="protein sequence ID" value="KAG2106978.1"/>
    <property type="molecule type" value="Genomic_DNA"/>
</dbReference>
<feature type="region of interest" description="Disordered" evidence="1">
    <location>
        <begin position="1"/>
        <end position="30"/>
    </location>
</feature>
<comment type="caution">
    <text evidence="2">The sequence shown here is derived from an EMBL/GenBank/DDBJ whole genome shotgun (WGS) entry which is preliminary data.</text>
</comment>
<dbReference type="OrthoDB" id="3149423at2759"/>
<keyword evidence="3" id="KW-1185">Reference proteome</keyword>
<evidence type="ECO:0000256" key="1">
    <source>
        <dbReference type="SAM" id="MobiDB-lite"/>
    </source>
</evidence>
<evidence type="ECO:0000313" key="3">
    <source>
        <dbReference type="Proteomes" id="UP000823399"/>
    </source>
</evidence>
<gene>
    <name evidence="2" type="ORF">F5147DRAFT_774579</name>
</gene>
<dbReference type="AlphaFoldDB" id="A0A9P7F511"/>
<reference evidence="2" key="1">
    <citation type="journal article" date="2020" name="New Phytol.">
        <title>Comparative genomics reveals dynamic genome evolution in host specialist ectomycorrhizal fungi.</title>
        <authorList>
            <person name="Lofgren L.A."/>
            <person name="Nguyen N.H."/>
            <person name="Vilgalys R."/>
            <person name="Ruytinx J."/>
            <person name="Liao H.L."/>
            <person name="Branco S."/>
            <person name="Kuo A."/>
            <person name="LaButti K."/>
            <person name="Lipzen A."/>
            <person name="Andreopoulos W."/>
            <person name="Pangilinan J."/>
            <person name="Riley R."/>
            <person name="Hundley H."/>
            <person name="Na H."/>
            <person name="Barry K."/>
            <person name="Grigoriev I.V."/>
            <person name="Stajich J.E."/>
            <person name="Kennedy P.G."/>
        </authorList>
    </citation>
    <scope>NUCLEOTIDE SEQUENCE</scope>
    <source>
        <strain evidence="2">FC423</strain>
    </source>
</reference>
<dbReference type="Proteomes" id="UP000823399">
    <property type="component" value="Unassembled WGS sequence"/>
</dbReference>
<feature type="compositionally biased region" description="Polar residues" evidence="1">
    <location>
        <begin position="549"/>
        <end position="560"/>
    </location>
</feature>
<dbReference type="GeneID" id="64703877"/>
<evidence type="ECO:0000313" key="2">
    <source>
        <dbReference type="EMBL" id="KAG2106978.1"/>
    </source>
</evidence>
<feature type="compositionally biased region" description="Polar residues" evidence="1">
    <location>
        <begin position="1"/>
        <end position="23"/>
    </location>
</feature>
<accession>A0A9P7F511</accession>
<name>A0A9P7F511_9AGAM</name>
<feature type="compositionally biased region" description="Low complexity" evidence="1">
    <location>
        <begin position="404"/>
        <end position="415"/>
    </location>
</feature>
<dbReference type="RefSeq" id="XP_041291917.1">
    <property type="nucleotide sequence ID" value="XM_041441618.1"/>
</dbReference>
<feature type="compositionally biased region" description="Basic residues" evidence="1">
    <location>
        <begin position="419"/>
        <end position="429"/>
    </location>
</feature>
<protein>
    <submittedName>
        <fullName evidence="2">Uncharacterized protein</fullName>
    </submittedName>
</protein>
<sequence length="573" mass="65196">MARTGPSTNSTSGRQRARQPQSHKLTDNEISELKNYLPEWTSAKRSEKRGVFAALARAARLFAPKVDQKQWKKRKQMYKTWLFNNKKKKERKDMIKYGRKWTPRMVVYQQKREEVLKRIEDESGAKPGDPGMFKHYQATVKRVMAELDDDELEKAKETAKEWSNNCPPPEIQAQVARKKRPAYMEHFSSEMWRQCGMRVFVMSAWKNDKGEVLFGMQVNFTHLPGSLISTQSCRHNDNEALGDGDSFMKTKDWENIKPVWQEYAQEQFGAGAWDVGRQVKGGRKRIRKPAFELDTDDDGKPLLPDITDTKLEEKKAIVRAFLTSHYRICSGKDKAVVPWSAIVQSQDDFVAQKYLPVDVDLKEPSKLQNWDTTALLNFWHARQENDEGPAFLFKAWKNKDGDMVPSVLSSKSPSPQTRVVRKQHRVTIRRPRDSSTELSSDGEGIAHPTEDDVDDDSADGRSPQKKPRYSWGPATKGTEVRMSIPKPRKAKPATSGALLTSQMGDLLAGLTAETTGDGTEEVEMEMDRGKTSPAPKRKRGKKAVVEPSARTTRSKSQMPVDSTPRVTRARGRR</sequence>
<feature type="region of interest" description="Disordered" evidence="1">
    <location>
        <begin position="404"/>
        <end position="573"/>
    </location>
</feature>
<organism evidence="2 3">
    <name type="scientific">Suillus discolor</name>
    <dbReference type="NCBI Taxonomy" id="1912936"/>
    <lineage>
        <taxon>Eukaryota</taxon>
        <taxon>Fungi</taxon>
        <taxon>Dikarya</taxon>
        <taxon>Basidiomycota</taxon>
        <taxon>Agaricomycotina</taxon>
        <taxon>Agaricomycetes</taxon>
        <taxon>Agaricomycetidae</taxon>
        <taxon>Boletales</taxon>
        <taxon>Suillineae</taxon>
        <taxon>Suillaceae</taxon>
        <taxon>Suillus</taxon>
    </lineage>
</organism>
<proteinExistence type="predicted"/>